<dbReference type="AlphaFoldDB" id="A0A4U1BQJ5"/>
<dbReference type="InterPro" id="IPR028098">
    <property type="entry name" value="Glyco_trans_4-like_N"/>
</dbReference>
<gene>
    <name evidence="3" type="ORF">FCL42_03130</name>
</gene>
<dbReference type="SUPFAM" id="SSF53756">
    <property type="entry name" value="UDP-Glycosyltransferase/glycogen phosphorylase"/>
    <property type="match status" value="1"/>
</dbReference>
<dbReference type="PANTHER" id="PTHR45947:SF3">
    <property type="entry name" value="SULFOQUINOVOSYL TRANSFERASE SQD2"/>
    <property type="match status" value="1"/>
</dbReference>
<dbReference type="Pfam" id="PF00534">
    <property type="entry name" value="Glycos_transf_1"/>
    <property type="match status" value="1"/>
</dbReference>
<reference evidence="3 4" key="1">
    <citation type="submission" date="2019-04" db="EMBL/GenBank/DDBJ databases">
        <authorList>
            <person name="Hwang J.C."/>
        </authorList>
    </citation>
    <scope>NUCLEOTIDE SEQUENCE [LARGE SCALE GENOMIC DNA]</scope>
    <source>
        <strain evidence="3 4">IMCC35002</strain>
    </source>
</reference>
<dbReference type="Proteomes" id="UP000305675">
    <property type="component" value="Unassembled WGS sequence"/>
</dbReference>
<name>A0A4U1BQJ5_9GAMM</name>
<feature type="domain" description="Glycosyl transferase family 1" evidence="1">
    <location>
        <begin position="203"/>
        <end position="349"/>
    </location>
</feature>
<organism evidence="3 4">
    <name type="scientific">Ferrimonas aestuarii</name>
    <dbReference type="NCBI Taxonomy" id="2569539"/>
    <lineage>
        <taxon>Bacteria</taxon>
        <taxon>Pseudomonadati</taxon>
        <taxon>Pseudomonadota</taxon>
        <taxon>Gammaproteobacteria</taxon>
        <taxon>Alteromonadales</taxon>
        <taxon>Ferrimonadaceae</taxon>
        <taxon>Ferrimonas</taxon>
    </lineage>
</organism>
<keyword evidence="3" id="KW-0808">Transferase</keyword>
<keyword evidence="4" id="KW-1185">Reference proteome</keyword>
<dbReference type="OrthoDB" id="9768937at2"/>
<dbReference type="RefSeq" id="WP_136861933.1">
    <property type="nucleotide sequence ID" value="NZ_SWCJ01000002.1"/>
</dbReference>
<sequence length="385" mass="42091">MKRLGYVLPSFPVASETFVVNEMQAMRDRGHDVVAMALTQNASETLSDLHKAWLPKVGFAEQISPSNACITMTRASFNRSMWQFVSAQQGISAKSLLWSAAKVAYGLRHCEHIHAHFAQSTAAIAIVAAKMLGVTVSFVGHGADVYSAPADLQTKLAHVDLSIAVCRQMQQDFRDLNQPRNVKVALVPCGIDTRLFTQNRLPSKSANTLLFVGRLVEKKGVDTLISAMAKLPTLKLHIVGSGPLEAQLKAQADAQGLTNVQFLGWRSQQWLAAQANRYLALCAPYRIAANGDRDTGPLVCKEALAQGIPLIVSNLMGLKEIVSCNTGFQVQPDDVHGIVRAARTLNALPIDEYRKLSLQCRLRAQKHFDVGLQAQRLSRLFEAVA</sequence>
<dbReference type="EMBL" id="SWCJ01000002">
    <property type="protein sequence ID" value="TKB57287.1"/>
    <property type="molecule type" value="Genomic_DNA"/>
</dbReference>
<evidence type="ECO:0000313" key="3">
    <source>
        <dbReference type="EMBL" id="TKB57287.1"/>
    </source>
</evidence>
<feature type="domain" description="Glycosyltransferase subfamily 4-like N-terminal" evidence="2">
    <location>
        <begin position="16"/>
        <end position="194"/>
    </location>
</feature>
<dbReference type="GO" id="GO:0016757">
    <property type="term" value="F:glycosyltransferase activity"/>
    <property type="evidence" value="ECO:0007669"/>
    <property type="project" value="InterPro"/>
</dbReference>
<evidence type="ECO:0000313" key="4">
    <source>
        <dbReference type="Proteomes" id="UP000305675"/>
    </source>
</evidence>
<dbReference type="PANTHER" id="PTHR45947">
    <property type="entry name" value="SULFOQUINOVOSYL TRANSFERASE SQD2"/>
    <property type="match status" value="1"/>
</dbReference>
<dbReference type="InterPro" id="IPR001296">
    <property type="entry name" value="Glyco_trans_1"/>
</dbReference>
<evidence type="ECO:0000259" key="1">
    <source>
        <dbReference type="Pfam" id="PF00534"/>
    </source>
</evidence>
<proteinExistence type="predicted"/>
<evidence type="ECO:0000259" key="2">
    <source>
        <dbReference type="Pfam" id="PF13439"/>
    </source>
</evidence>
<accession>A0A4U1BQJ5</accession>
<dbReference type="InterPro" id="IPR050194">
    <property type="entry name" value="Glycosyltransferase_grp1"/>
</dbReference>
<comment type="caution">
    <text evidence="3">The sequence shown here is derived from an EMBL/GenBank/DDBJ whole genome shotgun (WGS) entry which is preliminary data.</text>
</comment>
<protein>
    <submittedName>
        <fullName evidence="3">Glycosyltransferase family 4 protein</fullName>
    </submittedName>
</protein>
<dbReference type="Gene3D" id="3.40.50.2000">
    <property type="entry name" value="Glycogen Phosphorylase B"/>
    <property type="match status" value="2"/>
</dbReference>
<dbReference type="Pfam" id="PF13439">
    <property type="entry name" value="Glyco_transf_4"/>
    <property type="match status" value="1"/>
</dbReference>